<dbReference type="Pfam" id="PF03031">
    <property type="entry name" value="NIF"/>
    <property type="match status" value="1"/>
</dbReference>
<evidence type="ECO:0000313" key="3">
    <source>
        <dbReference type="Proteomes" id="UP000030665"/>
    </source>
</evidence>
<dbReference type="CDD" id="cd07521">
    <property type="entry name" value="HAD_FCP1-like"/>
    <property type="match status" value="1"/>
</dbReference>
<dbReference type="PANTHER" id="PTHR12210">
    <property type="entry name" value="DULLARD PROTEIN PHOSPHATASE"/>
    <property type="match status" value="1"/>
</dbReference>
<dbReference type="InterPro" id="IPR036412">
    <property type="entry name" value="HAD-like_sf"/>
</dbReference>
<dbReference type="NCBIfam" id="TIGR02251">
    <property type="entry name" value="HIF-SF_euk"/>
    <property type="match status" value="1"/>
</dbReference>
<accession>A0A077YZ97</accession>
<dbReference type="GO" id="GO:0016791">
    <property type="term" value="F:phosphatase activity"/>
    <property type="evidence" value="ECO:0007669"/>
    <property type="project" value="InterPro"/>
</dbReference>
<dbReference type="STRING" id="36087.A0A077YZ97"/>
<gene>
    <name evidence="2" type="ORF">TTRE_0000135201</name>
</gene>
<dbReference type="InterPro" id="IPR023214">
    <property type="entry name" value="HAD_sf"/>
</dbReference>
<organism evidence="2 3">
    <name type="scientific">Trichuris trichiura</name>
    <name type="common">Whipworm</name>
    <name type="synonym">Trichocephalus trichiurus</name>
    <dbReference type="NCBI Taxonomy" id="36087"/>
    <lineage>
        <taxon>Eukaryota</taxon>
        <taxon>Metazoa</taxon>
        <taxon>Ecdysozoa</taxon>
        <taxon>Nematoda</taxon>
        <taxon>Enoplea</taxon>
        <taxon>Dorylaimia</taxon>
        <taxon>Trichinellida</taxon>
        <taxon>Trichuridae</taxon>
        <taxon>Trichuris</taxon>
    </lineage>
</organism>
<dbReference type="SUPFAM" id="SSF56784">
    <property type="entry name" value="HAD-like"/>
    <property type="match status" value="1"/>
</dbReference>
<dbReference type="Gene3D" id="3.40.50.1000">
    <property type="entry name" value="HAD superfamily/HAD-like"/>
    <property type="match status" value="1"/>
</dbReference>
<dbReference type="InterPro" id="IPR011948">
    <property type="entry name" value="Dullard_phosphatase"/>
</dbReference>
<protein>
    <submittedName>
        <fullName evidence="2">CTD nuclear envelope phosphatase 1</fullName>
    </submittedName>
</protein>
<feature type="domain" description="FCP1 homology" evidence="1">
    <location>
        <begin position="23"/>
        <end position="190"/>
    </location>
</feature>
<dbReference type="FunFam" id="3.40.50.1000:FF:000093">
    <property type="entry name" value="NLI interacting factor-like phosphatase family protein"/>
    <property type="match status" value="1"/>
</dbReference>
<dbReference type="EMBL" id="HG805840">
    <property type="protein sequence ID" value="CDW53089.1"/>
    <property type="molecule type" value="Genomic_DNA"/>
</dbReference>
<dbReference type="InterPro" id="IPR004274">
    <property type="entry name" value="FCP1_dom"/>
</dbReference>
<dbReference type="OrthoDB" id="277011at2759"/>
<dbReference type="AlphaFoldDB" id="A0A077YZ97"/>
<dbReference type="Proteomes" id="UP000030665">
    <property type="component" value="Unassembled WGS sequence"/>
</dbReference>
<dbReference type="SMART" id="SM00577">
    <property type="entry name" value="CPDc"/>
    <property type="match status" value="1"/>
</dbReference>
<proteinExistence type="predicted"/>
<evidence type="ECO:0000259" key="1">
    <source>
        <dbReference type="PROSITE" id="PS50969"/>
    </source>
</evidence>
<name>A0A077YZ97_TRITR</name>
<reference evidence="2" key="2">
    <citation type="submission" date="2014-03" db="EMBL/GenBank/DDBJ databases">
        <title>The whipworm genome and dual-species transcriptomics of an intimate host-pathogen interaction.</title>
        <authorList>
            <person name="Foth B.J."/>
            <person name="Tsai I.J."/>
            <person name="Reid A.J."/>
            <person name="Bancroft A.J."/>
            <person name="Nichol S."/>
            <person name="Tracey A."/>
            <person name="Holroyd N."/>
            <person name="Cotton J.A."/>
            <person name="Stanley E.J."/>
            <person name="Zarowiecki M."/>
            <person name="Liu J.Z."/>
            <person name="Huckvale T."/>
            <person name="Cooper P.J."/>
            <person name="Grencis R.K."/>
            <person name="Berriman M."/>
        </authorList>
    </citation>
    <scope>NUCLEOTIDE SEQUENCE [LARGE SCALE GENOMIC DNA]</scope>
</reference>
<sequence>MKKRYQFTYKDIPVGTGLSAQLQHVQTKILVLDLDETLVHSCYDILPEESQLKGYEADLVFHISAKNRKVKTEVYKRPYVDAFLDMVSKWYLLVIYTAAMEEYADPIINMLDGSRGILNIRLYRKHCLPLNVSLTKDLRIICDDLRRICIIDNSPTAYLCYPQNAVPIKEWTGNRSDTALLDLLPFLDCLRFCSDVRSILQRGSDRRSIVPIEKLKRTTVVLRESTKHS</sequence>
<keyword evidence="3" id="KW-1185">Reference proteome</keyword>
<reference evidence="2" key="1">
    <citation type="submission" date="2014-01" db="EMBL/GenBank/DDBJ databases">
        <authorList>
            <person name="Aslett M."/>
        </authorList>
    </citation>
    <scope>NUCLEOTIDE SEQUENCE</scope>
</reference>
<dbReference type="InterPro" id="IPR050365">
    <property type="entry name" value="TIM50"/>
</dbReference>
<dbReference type="PROSITE" id="PS50969">
    <property type="entry name" value="FCP1"/>
    <property type="match status" value="1"/>
</dbReference>
<evidence type="ECO:0000313" key="2">
    <source>
        <dbReference type="EMBL" id="CDW53089.1"/>
    </source>
</evidence>